<dbReference type="InterPro" id="IPR007055">
    <property type="entry name" value="BON_dom"/>
</dbReference>
<dbReference type="Pfam" id="PF04972">
    <property type="entry name" value="BON"/>
    <property type="match status" value="1"/>
</dbReference>
<evidence type="ECO:0000313" key="4">
    <source>
        <dbReference type="Proteomes" id="UP000248021"/>
    </source>
</evidence>
<dbReference type="SUPFAM" id="SSF54631">
    <property type="entry name" value="CBS-domain pair"/>
    <property type="match status" value="1"/>
</dbReference>
<evidence type="ECO:0000313" key="3">
    <source>
        <dbReference type="EMBL" id="PXW60270.1"/>
    </source>
</evidence>
<dbReference type="Proteomes" id="UP000248021">
    <property type="component" value="Unassembled WGS sequence"/>
</dbReference>
<dbReference type="EMBL" id="QJJK01000004">
    <property type="protein sequence ID" value="PXW60270.1"/>
    <property type="molecule type" value="Genomic_DNA"/>
</dbReference>
<protein>
    <submittedName>
        <fullName evidence="3">BON domain-containing protein</fullName>
    </submittedName>
</protein>
<dbReference type="CDD" id="cd04586">
    <property type="entry name" value="CBS_pair_BON_assoc"/>
    <property type="match status" value="1"/>
</dbReference>
<dbReference type="RefSeq" id="WP_110374733.1">
    <property type="nucleotide sequence ID" value="NZ_CAKNFM010000006.1"/>
</dbReference>
<dbReference type="OrthoDB" id="9783590at2"/>
<dbReference type="PANTHER" id="PTHR43080:SF26">
    <property type="entry name" value="REGULATORY PROTEIN"/>
    <property type="match status" value="1"/>
</dbReference>
<dbReference type="PROSITE" id="PS50914">
    <property type="entry name" value="BON"/>
    <property type="match status" value="1"/>
</dbReference>
<dbReference type="PROSITE" id="PS51371">
    <property type="entry name" value="CBS"/>
    <property type="match status" value="2"/>
</dbReference>
<accession>A0A2V3UA33</accession>
<reference evidence="3 4" key="1">
    <citation type="submission" date="2018-05" db="EMBL/GenBank/DDBJ databases">
        <title>Genomic Encyclopedia of Type Strains, Phase IV (KMG-IV): sequencing the most valuable type-strain genomes for metagenomic binning, comparative biology and taxonomic classification.</title>
        <authorList>
            <person name="Goeker M."/>
        </authorList>
    </citation>
    <scope>NUCLEOTIDE SEQUENCE [LARGE SCALE GENOMIC DNA]</scope>
    <source>
        <strain evidence="3 4">DSM 6462</strain>
    </source>
</reference>
<dbReference type="InterPro" id="IPR051257">
    <property type="entry name" value="Diverse_CBS-Domain"/>
</dbReference>
<dbReference type="AlphaFoldDB" id="A0A2V3UA33"/>
<dbReference type="SMART" id="SM00116">
    <property type="entry name" value="CBS"/>
    <property type="match status" value="2"/>
</dbReference>
<proteinExistence type="predicted"/>
<evidence type="ECO:0000256" key="2">
    <source>
        <dbReference type="PROSITE-ProRule" id="PRU00703"/>
    </source>
</evidence>
<organism evidence="3 4">
    <name type="scientific">Chelatococcus asaccharovorans</name>
    <dbReference type="NCBI Taxonomy" id="28210"/>
    <lineage>
        <taxon>Bacteria</taxon>
        <taxon>Pseudomonadati</taxon>
        <taxon>Pseudomonadota</taxon>
        <taxon>Alphaproteobacteria</taxon>
        <taxon>Hyphomicrobiales</taxon>
        <taxon>Chelatococcaceae</taxon>
        <taxon>Chelatococcus</taxon>
    </lineage>
</organism>
<gene>
    <name evidence="3" type="ORF">C7450_104323</name>
</gene>
<dbReference type="InterPro" id="IPR046342">
    <property type="entry name" value="CBS_dom_sf"/>
</dbReference>
<evidence type="ECO:0000256" key="1">
    <source>
        <dbReference type="ARBA" id="ARBA00023122"/>
    </source>
</evidence>
<dbReference type="InterPro" id="IPR000644">
    <property type="entry name" value="CBS_dom"/>
</dbReference>
<keyword evidence="1 2" id="KW-0129">CBS domain</keyword>
<dbReference type="Gene3D" id="3.10.580.10">
    <property type="entry name" value="CBS-domain"/>
    <property type="match status" value="1"/>
</dbReference>
<name>A0A2V3UA33_9HYPH</name>
<sequence length="248" mass="26507">MKASDVMTSPVMSVEADATIADTVQSLVEHGFSGLPVVDTAGQLVGIVTEGDLLRRSELGTEVKRKRWLSYILGPGRLAEDYVQAHARRVEEVMTRDVVTVAPDTSLEEVVGLMEGKKIKRVPVTQDGRLVGIITRADLLKALNVALLRRPEPAKGDAAIQEAITAEIAKQPWAPVNGVDVFVRDGVVHLVGVIVTDELRYALKVLAEGIAGTKAVKDHLTYVEPVSGMFIEAPDGPAPEGLTGGSKD</sequence>
<dbReference type="Pfam" id="PF00571">
    <property type="entry name" value="CBS"/>
    <property type="match status" value="2"/>
</dbReference>
<comment type="caution">
    <text evidence="3">The sequence shown here is derived from an EMBL/GenBank/DDBJ whole genome shotgun (WGS) entry which is preliminary data.</text>
</comment>
<dbReference type="PIRSF" id="PIRSF036990">
    <property type="entry name" value="UCP036990_CBS_BON"/>
    <property type="match status" value="1"/>
</dbReference>
<dbReference type="InterPro" id="IPR017080">
    <property type="entry name" value="UCP036990_CBS_BON"/>
</dbReference>
<keyword evidence="4" id="KW-1185">Reference proteome</keyword>
<dbReference type="PANTHER" id="PTHR43080">
    <property type="entry name" value="CBS DOMAIN-CONTAINING PROTEIN CBSX3, MITOCHONDRIAL"/>
    <property type="match status" value="1"/>
</dbReference>